<dbReference type="InterPro" id="IPR032675">
    <property type="entry name" value="LRR_dom_sf"/>
</dbReference>
<dbReference type="SUPFAM" id="SSF81383">
    <property type="entry name" value="F-box domain"/>
    <property type="match status" value="1"/>
</dbReference>
<accession>A0A067MMQ6</accession>
<dbReference type="Pfam" id="PF12937">
    <property type="entry name" value="F-box-like"/>
    <property type="match status" value="1"/>
</dbReference>
<evidence type="ECO:0000259" key="1">
    <source>
        <dbReference type="PROSITE" id="PS50181"/>
    </source>
</evidence>
<dbReference type="OrthoDB" id="3365698at2759"/>
<dbReference type="PROSITE" id="PS50181">
    <property type="entry name" value="FBOX"/>
    <property type="match status" value="1"/>
</dbReference>
<dbReference type="PANTHER" id="PTHR38926">
    <property type="entry name" value="F-BOX DOMAIN CONTAINING PROTEIN, EXPRESSED"/>
    <property type="match status" value="1"/>
</dbReference>
<dbReference type="PANTHER" id="PTHR38926:SF72">
    <property type="entry name" value="IM:7136021-RELATED"/>
    <property type="match status" value="1"/>
</dbReference>
<protein>
    <recommendedName>
        <fullName evidence="1">F-box domain-containing protein</fullName>
    </recommendedName>
</protein>
<evidence type="ECO:0000313" key="3">
    <source>
        <dbReference type="Proteomes" id="UP000027195"/>
    </source>
</evidence>
<dbReference type="Proteomes" id="UP000027195">
    <property type="component" value="Unassembled WGS sequence"/>
</dbReference>
<organism evidence="2 3">
    <name type="scientific">Botryobasidium botryosum (strain FD-172 SS1)</name>
    <dbReference type="NCBI Taxonomy" id="930990"/>
    <lineage>
        <taxon>Eukaryota</taxon>
        <taxon>Fungi</taxon>
        <taxon>Dikarya</taxon>
        <taxon>Basidiomycota</taxon>
        <taxon>Agaricomycotina</taxon>
        <taxon>Agaricomycetes</taxon>
        <taxon>Cantharellales</taxon>
        <taxon>Botryobasidiaceae</taxon>
        <taxon>Botryobasidium</taxon>
    </lineage>
</organism>
<reference evidence="3" key="1">
    <citation type="journal article" date="2014" name="Proc. Natl. Acad. Sci. U.S.A.">
        <title>Extensive sampling of basidiomycete genomes demonstrates inadequacy of the white-rot/brown-rot paradigm for wood decay fungi.</title>
        <authorList>
            <person name="Riley R."/>
            <person name="Salamov A.A."/>
            <person name="Brown D.W."/>
            <person name="Nagy L.G."/>
            <person name="Floudas D."/>
            <person name="Held B.W."/>
            <person name="Levasseur A."/>
            <person name="Lombard V."/>
            <person name="Morin E."/>
            <person name="Otillar R."/>
            <person name="Lindquist E.A."/>
            <person name="Sun H."/>
            <person name="LaButti K.M."/>
            <person name="Schmutz J."/>
            <person name="Jabbour D."/>
            <person name="Luo H."/>
            <person name="Baker S.E."/>
            <person name="Pisabarro A.G."/>
            <person name="Walton J.D."/>
            <person name="Blanchette R.A."/>
            <person name="Henrissat B."/>
            <person name="Martin F."/>
            <person name="Cullen D."/>
            <person name="Hibbett D.S."/>
            <person name="Grigoriev I.V."/>
        </authorList>
    </citation>
    <scope>NUCLEOTIDE SEQUENCE [LARGE SCALE GENOMIC DNA]</scope>
    <source>
        <strain evidence="3">FD-172 SS1</strain>
    </source>
</reference>
<dbReference type="InParanoid" id="A0A067MMQ6"/>
<dbReference type="EMBL" id="KL198025">
    <property type="protein sequence ID" value="KDQ17063.1"/>
    <property type="molecule type" value="Genomic_DNA"/>
</dbReference>
<dbReference type="AlphaFoldDB" id="A0A067MMQ6"/>
<dbReference type="InterPro" id="IPR001810">
    <property type="entry name" value="F-box_dom"/>
</dbReference>
<name>A0A067MMQ6_BOTB1</name>
<sequence length="549" mass="60914">MAAVTIERIPIEILVRIFKFYKDQYQGYGDTTQYLFRLSLVCRFWREAIRKCPTLWSDIWLDVSTGKVEQQAAYQLERAGGALLSLAILFPYEYDEGEGTEILPMRMADIFRDTMDRWKSFRMHAHPYETQLFLNSCAGGCTPNLSKITIRSRVADHEGAQPVILIPFSRAAGIESGPPVTTRFRSVLPIYSSLGANVTKLEVDAMGADLSADNFAAALSSCPNLVQLDVTSESDLIVGHTSTLDTVPLLHLTDLRLSYIRDPEHLLGVLRLEALQSLRIDAFDWSPAMQSALRSIFRTCGSLKTVAITGAGLRNHDEEPSSLLPPEWTIVLPSVTRFSLHADAVIYPLLRQLSLPQAQTFFLEDAPCDVALSLLASATQLASAKLLDIFDAVPQNAHIISLPNLSSLKMAESLELLPYIDAPNLSELSLTSHRSAPPLTAVRGLLERSAPPLRKLQLDIKGLTDGEIIGCLQRLPLLEHLLILNCVMSDATMRALEKPPPSEHGADSDSEVLLLPRLKSATLWSHYTTIQGFEALVTSRETVNWRRYL</sequence>
<dbReference type="HOGENOM" id="CLU_019609_1_0_1"/>
<feature type="domain" description="F-box" evidence="1">
    <location>
        <begin position="3"/>
        <end position="59"/>
    </location>
</feature>
<proteinExistence type="predicted"/>
<dbReference type="Gene3D" id="1.20.1280.50">
    <property type="match status" value="1"/>
</dbReference>
<dbReference type="Gene3D" id="3.80.10.10">
    <property type="entry name" value="Ribonuclease Inhibitor"/>
    <property type="match status" value="1"/>
</dbReference>
<keyword evidence="3" id="KW-1185">Reference proteome</keyword>
<dbReference type="STRING" id="930990.A0A067MMQ6"/>
<evidence type="ECO:0000313" key="2">
    <source>
        <dbReference type="EMBL" id="KDQ17063.1"/>
    </source>
</evidence>
<gene>
    <name evidence="2" type="ORF">BOTBODRAFT_186222</name>
</gene>
<dbReference type="InterPro" id="IPR036047">
    <property type="entry name" value="F-box-like_dom_sf"/>
</dbReference>
<dbReference type="SUPFAM" id="SSF52047">
    <property type="entry name" value="RNI-like"/>
    <property type="match status" value="1"/>
</dbReference>